<dbReference type="RefSeq" id="WP_100212032.1">
    <property type="nucleotide sequence ID" value="NZ_CP138495.1"/>
</dbReference>
<dbReference type="GO" id="GO:0004175">
    <property type="term" value="F:endopeptidase activity"/>
    <property type="evidence" value="ECO:0007669"/>
    <property type="project" value="TreeGrafter"/>
</dbReference>
<keyword evidence="4" id="KW-1185">Reference proteome</keyword>
<feature type="domain" description="Tail specific protease" evidence="2">
    <location>
        <begin position="199"/>
        <end position="441"/>
    </location>
</feature>
<dbReference type="InterPro" id="IPR029045">
    <property type="entry name" value="ClpP/crotonase-like_dom_sf"/>
</dbReference>
<dbReference type="KEGG" id="tmar:MARIT_2201"/>
<feature type="signal peptide" evidence="1">
    <location>
        <begin position="1"/>
        <end position="20"/>
    </location>
</feature>
<dbReference type="GO" id="GO:0008236">
    <property type="term" value="F:serine-type peptidase activity"/>
    <property type="evidence" value="ECO:0007669"/>
    <property type="project" value="InterPro"/>
</dbReference>
<gene>
    <name evidence="3" type="ORF">MARIT_2201</name>
</gene>
<dbReference type="Gene3D" id="3.90.226.10">
    <property type="entry name" value="2-enoyl-CoA Hydratase, Chain A, domain 1"/>
    <property type="match status" value="1"/>
</dbReference>
<dbReference type="GO" id="GO:0007165">
    <property type="term" value="P:signal transduction"/>
    <property type="evidence" value="ECO:0007669"/>
    <property type="project" value="TreeGrafter"/>
</dbReference>
<sequence length="466" mass="53258">MKKTFTLLFFLLLGKLTAQIALPKTISNEEKIYGLSKFWSEVNYNFVYLNRIDKQRWDKHYQTLLSEVQTTENDYEYYRLLQKFCAELKDGHTNVWLPKNIRQLILNAEFGDYRFYLKNIDGKAVISKINLSKKEEIPIGSEIIEINGIPTQKYLNIHVKPYIATSTSHILENTAVSELLKAPIGTTYLLKIKKPNQETITLRLSLKKTLEEKTYPPSKKKAVVDFKCLENQIAYLGLNDFSDPKTSSIFIKKLPEIRQAKKLIIDLRNNFGGNTDIGTSVLKYLTYDNQLQSSKSSSRLHIPTFKAWGLIYNLKAKDTLQGSGENRKMIRQAYLTTQNSFFHEFPYATIENHLKKSERIVIPIAILIGNYTASAAEDFLIAANNQKHITTIGEPTYGSTGQPMLFNLPGGATARICTKKDTFPNGQEFVGFGIQPDIFVKKSYQDYLNNTDPVLQKAIQYLNKGK</sequence>
<dbReference type="PANTHER" id="PTHR32060:SF30">
    <property type="entry name" value="CARBOXY-TERMINAL PROCESSING PROTEASE CTPA"/>
    <property type="match status" value="1"/>
</dbReference>
<dbReference type="OrthoDB" id="5480566at2"/>
<dbReference type="PANTHER" id="PTHR32060">
    <property type="entry name" value="TAIL-SPECIFIC PROTEASE"/>
    <property type="match status" value="1"/>
</dbReference>
<feature type="chain" id="PRO_5013802976" evidence="1">
    <location>
        <begin position="21"/>
        <end position="466"/>
    </location>
</feature>
<dbReference type="SMART" id="SM00245">
    <property type="entry name" value="TSPc"/>
    <property type="match status" value="1"/>
</dbReference>
<dbReference type="AlphaFoldDB" id="A0A2H1EB25"/>
<dbReference type="GO" id="GO:0006508">
    <property type="term" value="P:proteolysis"/>
    <property type="evidence" value="ECO:0007669"/>
    <property type="project" value="InterPro"/>
</dbReference>
<proteinExistence type="predicted"/>
<name>A0A2H1EB25_9FLAO</name>
<dbReference type="GO" id="GO:0030288">
    <property type="term" value="C:outer membrane-bounded periplasmic space"/>
    <property type="evidence" value="ECO:0007669"/>
    <property type="project" value="TreeGrafter"/>
</dbReference>
<evidence type="ECO:0000259" key="2">
    <source>
        <dbReference type="SMART" id="SM00245"/>
    </source>
</evidence>
<dbReference type="SUPFAM" id="SSF52096">
    <property type="entry name" value="ClpP/crotonase"/>
    <property type="match status" value="1"/>
</dbReference>
<dbReference type="STRING" id="1349785.GCA_000509405_01718"/>
<evidence type="ECO:0000313" key="3">
    <source>
        <dbReference type="EMBL" id="SFZ83730.1"/>
    </source>
</evidence>
<dbReference type="Proteomes" id="UP000231564">
    <property type="component" value="Chromosome MARIT"/>
</dbReference>
<dbReference type="Gene3D" id="3.30.750.44">
    <property type="match status" value="1"/>
</dbReference>
<evidence type="ECO:0000313" key="4">
    <source>
        <dbReference type="Proteomes" id="UP000231564"/>
    </source>
</evidence>
<dbReference type="GeneID" id="47723683"/>
<organism evidence="3 4">
    <name type="scientific">Tenacibaculum maritimum NCIMB 2154</name>
    <dbReference type="NCBI Taxonomy" id="1349785"/>
    <lineage>
        <taxon>Bacteria</taxon>
        <taxon>Pseudomonadati</taxon>
        <taxon>Bacteroidota</taxon>
        <taxon>Flavobacteriia</taxon>
        <taxon>Flavobacteriales</taxon>
        <taxon>Flavobacteriaceae</taxon>
        <taxon>Tenacibaculum</taxon>
    </lineage>
</organism>
<dbReference type="Pfam" id="PF03572">
    <property type="entry name" value="Peptidase_S41"/>
    <property type="match status" value="1"/>
</dbReference>
<evidence type="ECO:0000256" key="1">
    <source>
        <dbReference type="SAM" id="SignalP"/>
    </source>
</evidence>
<reference evidence="3 4" key="1">
    <citation type="submission" date="2016-11" db="EMBL/GenBank/DDBJ databases">
        <authorList>
            <person name="Jaros S."/>
            <person name="Januszkiewicz K."/>
            <person name="Wedrychowicz H."/>
        </authorList>
    </citation>
    <scope>NUCLEOTIDE SEQUENCE [LARGE SCALE GENOMIC DNA]</scope>
    <source>
        <strain evidence="3">NCIMB 2154T</strain>
    </source>
</reference>
<dbReference type="EMBL" id="LT634361">
    <property type="protein sequence ID" value="SFZ83730.1"/>
    <property type="molecule type" value="Genomic_DNA"/>
</dbReference>
<accession>A0A2H1EB25</accession>
<protein>
    <submittedName>
        <fullName evidence="3">Peptidase S41</fullName>
    </submittedName>
</protein>
<dbReference type="InterPro" id="IPR005151">
    <property type="entry name" value="Tail-specific_protease"/>
</dbReference>
<keyword evidence="1" id="KW-0732">Signal</keyword>